<organism evidence="1 2">
    <name type="scientific">Hibiscus sabdariffa</name>
    <name type="common">roselle</name>
    <dbReference type="NCBI Taxonomy" id="183260"/>
    <lineage>
        <taxon>Eukaryota</taxon>
        <taxon>Viridiplantae</taxon>
        <taxon>Streptophyta</taxon>
        <taxon>Embryophyta</taxon>
        <taxon>Tracheophyta</taxon>
        <taxon>Spermatophyta</taxon>
        <taxon>Magnoliopsida</taxon>
        <taxon>eudicotyledons</taxon>
        <taxon>Gunneridae</taxon>
        <taxon>Pentapetalae</taxon>
        <taxon>rosids</taxon>
        <taxon>malvids</taxon>
        <taxon>Malvales</taxon>
        <taxon>Malvaceae</taxon>
        <taxon>Malvoideae</taxon>
        <taxon>Hibiscus</taxon>
    </lineage>
</organism>
<gene>
    <name evidence="1" type="ORF">V6N11_006920</name>
</gene>
<evidence type="ECO:0000313" key="1">
    <source>
        <dbReference type="EMBL" id="KAK9015827.1"/>
    </source>
</evidence>
<protein>
    <submittedName>
        <fullName evidence="1">Uncharacterized protein</fullName>
    </submittedName>
</protein>
<dbReference type="Proteomes" id="UP001396334">
    <property type="component" value="Unassembled WGS sequence"/>
</dbReference>
<comment type="caution">
    <text evidence="1">The sequence shown here is derived from an EMBL/GenBank/DDBJ whole genome shotgun (WGS) entry which is preliminary data.</text>
</comment>
<accession>A0ABR2RSH1</accession>
<dbReference type="EMBL" id="JBBPBN010000021">
    <property type="protein sequence ID" value="KAK9015827.1"/>
    <property type="molecule type" value="Genomic_DNA"/>
</dbReference>
<sequence length="101" mass="11181">MKEVEIEDVLQKSWSWGKLYAGCIETYGMGTIGGVVRGLGFRKSVGITTVLQAEAWEWTFPCGGAECRWTVVMLSKLCLTLLWAPILRVKKPGMRMGGQSP</sequence>
<name>A0ABR2RSH1_9ROSI</name>
<reference evidence="1 2" key="1">
    <citation type="journal article" date="2024" name="G3 (Bethesda)">
        <title>Genome assembly of Hibiscus sabdariffa L. provides insights into metabolisms of medicinal natural products.</title>
        <authorList>
            <person name="Kim T."/>
        </authorList>
    </citation>
    <scope>NUCLEOTIDE SEQUENCE [LARGE SCALE GENOMIC DNA]</scope>
    <source>
        <strain evidence="1">TK-2024</strain>
        <tissue evidence="1">Old leaves</tissue>
    </source>
</reference>
<keyword evidence="2" id="KW-1185">Reference proteome</keyword>
<proteinExistence type="predicted"/>
<evidence type="ECO:0000313" key="2">
    <source>
        <dbReference type="Proteomes" id="UP001396334"/>
    </source>
</evidence>